<evidence type="ECO:0000256" key="1">
    <source>
        <dbReference type="SAM" id="Phobius"/>
    </source>
</evidence>
<keyword evidence="4" id="KW-1185">Reference proteome</keyword>
<dbReference type="AlphaFoldDB" id="A0A5N4AY33"/>
<accession>A0A5N4AY33</accession>
<comment type="caution">
    <text evidence="3">The sequence shown here is derived from an EMBL/GenBank/DDBJ whole genome shotgun (WGS) entry which is preliminary data.</text>
</comment>
<dbReference type="Proteomes" id="UP000327044">
    <property type="component" value="Unassembled WGS sequence"/>
</dbReference>
<sequence length="272" mass="31742">MSNLYAFQRNHTLNLTADEFRVYIGILLLIGYMTPKYIRMFWEIKSDTHNQAVSNIMRRNRFHEIQQYLHLADNMNLPPNDKFGKLREYFHRLNKNFENNFTYTFSSHISVDETMVPYYGRHSTKQHIHGKPIRFDYKLWSAATRNGYLISCEPYQGAKSAPLPRQEEHGLGTAVILLMESRLPKELAPYNFYFDNFFTSLTLSNILREHGDGGTGTISDNRLAKCPVTEVKLLKKEVRDIWAALIVSMKMCIPCEWDFVGKNGGTRFLRLV</sequence>
<dbReference type="EMBL" id="VVIM01000002">
    <property type="protein sequence ID" value="KAB0802080.1"/>
    <property type="molecule type" value="Genomic_DNA"/>
</dbReference>
<name>A0A5N4AY33_PHOPY</name>
<proteinExistence type="predicted"/>
<feature type="transmembrane region" description="Helical" evidence="1">
    <location>
        <begin position="20"/>
        <end position="38"/>
    </location>
</feature>
<organism evidence="3 4">
    <name type="scientific">Photinus pyralis</name>
    <name type="common">Common eastern firefly</name>
    <name type="synonym">Lampyris pyralis</name>
    <dbReference type="NCBI Taxonomy" id="7054"/>
    <lineage>
        <taxon>Eukaryota</taxon>
        <taxon>Metazoa</taxon>
        <taxon>Ecdysozoa</taxon>
        <taxon>Arthropoda</taxon>
        <taxon>Hexapoda</taxon>
        <taxon>Insecta</taxon>
        <taxon>Pterygota</taxon>
        <taxon>Neoptera</taxon>
        <taxon>Endopterygota</taxon>
        <taxon>Coleoptera</taxon>
        <taxon>Polyphaga</taxon>
        <taxon>Elateriformia</taxon>
        <taxon>Elateroidea</taxon>
        <taxon>Lampyridae</taxon>
        <taxon>Lampyrinae</taxon>
        <taxon>Photinus</taxon>
    </lineage>
</organism>
<dbReference type="GO" id="GO:0043565">
    <property type="term" value="F:sequence-specific DNA binding"/>
    <property type="evidence" value="ECO:0007669"/>
    <property type="project" value="TreeGrafter"/>
</dbReference>
<dbReference type="InterPro" id="IPR029526">
    <property type="entry name" value="PGBD"/>
</dbReference>
<evidence type="ECO:0000313" key="4">
    <source>
        <dbReference type="Proteomes" id="UP000327044"/>
    </source>
</evidence>
<keyword evidence="1" id="KW-0812">Transmembrane</keyword>
<feature type="domain" description="PiggyBac transposable element-derived protein" evidence="2">
    <location>
        <begin position="2"/>
        <end position="230"/>
    </location>
</feature>
<keyword evidence="1" id="KW-0472">Membrane</keyword>
<evidence type="ECO:0000313" key="3">
    <source>
        <dbReference type="EMBL" id="KAB0802080.1"/>
    </source>
</evidence>
<keyword evidence="1" id="KW-1133">Transmembrane helix</keyword>
<dbReference type="InterPro" id="IPR052638">
    <property type="entry name" value="PiggyBac_TE-derived"/>
</dbReference>
<dbReference type="Pfam" id="PF13843">
    <property type="entry name" value="DDE_Tnp_1_7"/>
    <property type="match status" value="1"/>
</dbReference>
<reference evidence="3 4" key="1">
    <citation type="journal article" date="2018" name="Elife">
        <title>Firefly genomes illuminate parallel origins of bioluminescence in beetles.</title>
        <authorList>
            <person name="Fallon T.R."/>
            <person name="Lower S.E."/>
            <person name="Chang C.H."/>
            <person name="Bessho-Uehara M."/>
            <person name="Martin G.J."/>
            <person name="Bewick A.J."/>
            <person name="Behringer M."/>
            <person name="Debat H.J."/>
            <person name="Wong I."/>
            <person name="Day J.C."/>
            <person name="Suvorov A."/>
            <person name="Silva C.J."/>
            <person name="Stanger-Hall K.F."/>
            <person name="Hall D.W."/>
            <person name="Schmitz R.J."/>
            <person name="Nelson D.R."/>
            <person name="Lewis S.M."/>
            <person name="Shigenobu S."/>
            <person name="Bybee S.M."/>
            <person name="Larracuente A.M."/>
            <person name="Oba Y."/>
            <person name="Weng J.K."/>
        </authorList>
    </citation>
    <scope>NUCLEOTIDE SEQUENCE [LARGE SCALE GENOMIC DNA]</scope>
    <source>
        <strain evidence="3">1611_PpyrPB1</strain>
        <tissue evidence="3">Whole body</tissue>
    </source>
</reference>
<dbReference type="InParanoid" id="A0A5N4AY33"/>
<evidence type="ECO:0000259" key="2">
    <source>
        <dbReference type="Pfam" id="PF13843"/>
    </source>
</evidence>
<protein>
    <recommendedName>
        <fullName evidence="2">PiggyBac transposable element-derived protein domain-containing protein</fullName>
    </recommendedName>
</protein>
<gene>
    <name evidence="3" type="ORF">PPYR_04266</name>
</gene>
<dbReference type="PANTHER" id="PTHR47055">
    <property type="entry name" value="DDE_TNP_1_7 DOMAIN-CONTAINING PROTEIN"/>
    <property type="match status" value="1"/>
</dbReference>
<dbReference type="PANTHER" id="PTHR47055:SF3">
    <property type="entry name" value="PHORBOL-ESTER_DAG-TYPE DOMAIN-CONTAINING PROTEIN"/>
    <property type="match status" value="1"/>
</dbReference>